<evidence type="ECO:0000259" key="1">
    <source>
        <dbReference type="PROSITE" id="PS50006"/>
    </source>
</evidence>
<dbReference type="AlphaFoldDB" id="D0LND2"/>
<evidence type="ECO:0000313" key="2">
    <source>
        <dbReference type="EMBL" id="ACY15309.1"/>
    </source>
</evidence>
<proteinExistence type="predicted"/>
<evidence type="ECO:0000313" key="3">
    <source>
        <dbReference type="Proteomes" id="UP000001880"/>
    </source>
</evidence>
<dbReference type="SUPFAM" id="SSF49879">
    <property type="entry name" value="SMAD/FHA domain"/>
    <property type="match status" value="1"/>
</dbReference>
<dbReference type="Pfam" id="PF00498">
    <property type="entry name" value="FHA"/>
    <property type="match status" value="1"/>
</dbReference>
<gene>
    <name evidence="2" type="ordered locus">Hoch_2782</name>
</gene>
<dbReference type="EMBL" id="CP001804">
    <property type="protein sequence ID" value="ACY15309.1"/>
    <property type="molecule type" value="Genomic_DNA"/>
</dbReference>
<name>D0LND2_HALO1</name>
<dbReference type="RefSeq" id="WP_012827917.1">
    <property type="nucleotide sequence ID" value="NC_013440.1"/>
</dbReference>
<keyword evidence="3" id="KW-1185">Reference proteome</keyword>
<feature type="domain" description="FHA" evidence="1">
    <location>
        <begin position="49"/>
        <end position="95"/>
    </location>
</feature>
<dbReference type="InterPro" id="IPR008984">
    <property type="entry name" value="SMAD_FHA_dom_sf"/>
</dbReference>
<sequence length="178" mass="19842">MSTLERSAPSKVSTVRNDVVGGLRIVRTLVSKLILFDSIRYKAFPKASITLGRTVGNDIRIRNGTISSKHCYISRTDDGQCLLIDAQSRNGVFVDEPMSDDRRWRRVSTVRLKVGMRIRLGDVRAMVTDTAGRSPLVVASESDFCRQAVTYYGTPTAASKATGFSLRRLKRLIKRETS</sequence>
<dbReference type="HOGENOM" id="CLU_1508595_0_0_7"/>
<dbReference type="OrthoDB" id="5762105at2"/>
<organism evidence="2 3">
    <name type="scientific">Haliangium ochraceum (strain DSM 14365 / JCM 11303 / SMP-2)</name>
    <dbReference type="NCBI Taxonomy" id="502025"/>
    <lineage>
        <taxon>Bacteria</taxon>
        <taxon>Pseudomonadati</taxon>
        <taxon>Myxococcota</taxon>
        <taxon>Polyangia</taxon>
        <taxon>Haliangiales</taxon>
        <taxon>Kofleriaceae</taxon>
        <taxon>Haliangium</taxon>
    </lineage>
</organism>
<dbReference type="Gene3D" id="2.60.200.20">
    <property type="match status" value="1"/>
</dbReference>
<reference evidence="2 3" key="1">
    <citation type="journal article" date="2010" name="Stand. Genomic Sci.">
        <title>Complete genome sequence of Haliangium ochraceum type strain (SMP-2).</title>
        <authorList>
            <consortium name="US DOE Joint Genome Institute (JGI-PGF)"/>
            <person name="Ivanova N."/>
            <person name="Daum C."/>
            <person name="Lang E."/>
            <person name="Abt B."/>
            <person name="Kopitz M."/>
            <person name="Saunders E."/>
            <person name="Lapidus A."/>
            <person name="Lucas S."/>
            <person name="Glavina Del Rio T."/>
            <person name="Nolan M."/>
            <person name="Tice H."/>
            <person name="Copeland A."/>
            <person name="Cheng J.F."/>
            <person name="Chen F."/>
            <person name="Bruce D."/>
            <person name="Goodwin L."/>
            <person name="Pitluck S."/>
            <person name="Mavromatis K."/>
            <person name="Pati A."/>
            <person name="Mikhailova N."/>
            <person name="Chen A."/>
            <person name="Palaniappan K."/>
            <person name="Land M."/>
            <person name="Hauser L."/>
            <person name="Chang Y.J."/>
            <person name="Jeffries C.D."/>
            <person name="Detter J.C."/>
            <person name="Brettin T."/>
            <person name="Rohde M."/>
            <person name="Goker M."/>
            <person name="Bristow J."/>
            <person name="Markowitz V."/>
            <person name="Eisen J.A."/>
            <person name="Hugenholtz P."/>
            <person name="Kyrpides N.C."/>
            <person name="Klenk H.P."/>
        </authorList>
    </citation>
    <scope>NUCLEOTIDE SEQUENCE [LARGE SCALE GENOMIC DNA]</scope>
    <source>
        <strain evidence="3">DSM 14365 / CIP 107738 / JCM 11303 / AJ 13395 / SMP-2</strain>
    </source>
</reference>
<dbReference type="eggNOG" id="COG1716">
    <property type="taxonomic scope" value="Bacteria"/>
</dbReference>
<accession>D0LND2</accession>
<dbReference type="KEGG" id="hoh:Hoch_2782"/>
<dbReference type="SMART" id="SM00240">
    <property type="entry name" value="FHA"/>
    <property type="match status" value="1"/>
</dbReference>
<dbReference type="Proteomes" id="UP000001880">
    <property type="component" value="Chromosome"/>
</dbReference>
<dbReference type="InterPro" id="IPR000253">
    <property type="entry name" value="FHA_dom"/>
</dbReference>
<dbReference type="PROSITE" id="PS50006">
    <property type="entry name" value="FHA_DOMAIN"/>
    <property type="match status" value="1"/>
</dbReference>
<protein>
    <submittedName>
        <fullName evidence="2">FHA domain containing protein</fullName>
    </submittedName>
</protein>
<dbReference type="STRING" id="502025.Hoch_2782"/>
<dbReference type="CDD" id="cd00060">
    <property type="entry name" value="FHA"/>
    <property type="match status" value="1"/>
</dbReference>